<protein>
    <submittedName>
        <fullName evidence="1">Uncharacterized protein</fullName>
    </submittedName>
</protein>
<dbReference type="Proteomes" id="UP000006867">
    <property type="component" value="Chromosome"/>
</dbReference>
<organism evidence="1 2">
    <name type="scientific">Bacillus atrophaeus (strain 1942)</name>
    <dbReference type="NCBI Taxonomy" id="720555"/>
    <lineage>
        <taxon>Bacteria</taxon>
        <taxon>Bacillati</taxon>
        <taxon>Bacillota</taxon>
        <taxon>Bacilli</taxon>
        <taxon>Bacillales</taxon>
        <taxon>Bacillaceae</taxon>
        <taxon>Bacillus</taxon>
    </lineage>
</organism>
<keyword evidence="2" id="KW-1185">Reference proteome</keyword>
<sequence>MHIHLHKKYGYGIVLLEMLTITEAKSGETRSFVLNRQFCLDMFIVFFLAPALLKQGFYAEKMR</sequence>
<gene>
    <name evidence="1" type="ordered locus">BATR1942_06095</name>
</gene>
<proteinExistence type="predicted"/>
<evidence type="ECO:0000313" key="1">
    <source>
        <dbReference type="EMBL" id="ADP32173.1"/>
    </source>
</evidence>
<evidence type="ECO:0000313" key="2">
    <source>
        <dbReference type="Proteomes" id="UP000006867"/>
    </source>
</evidence>
<reference evidence="1 2" key="1">
    <citation type="journal article" date="2011" name="Front. Microbiol.">
        <title>Genomic signatures of strain selection and enhancement in Bacillus atrophaeus var. globigii, a historical biowarfare simulant.</title>
        <authorList>
            <person name="Gibbons H.S."/>
            <person name="Broomall S.M."/>
            <person name="McNew L.A."/>
            <person name="Daligault H."/>
            <person name="Chapman C."/>
            <person name="Bruce D."/>
            <person name="Karavis M."/>
            <person name="Krepps M."/>
            <person name="McGregor P.A."/>
            <person name="Hong C."/>
            <person name="Park K.H."/>
            <person name="Akmal A."/>
            <person name="Feldman A."/>
            <person name="Lin J.S."/>
            <person name="Chang W.E."/>
            <person name="Higgs B.W."/>
            <person name="Demirev P."/>
            <person name="Lindquist J."/>
            <person name="Liem A."/>
            <person name="Fochler E."/>
            <person name="Read T.D."/>
            <person name="Tapia R."/>
            <person name="Johnson S."/>
            <person name="Bishop-Lilly K.A."/>
            <person name="Detter C."/>
            <person name="Han C."/>
            <person name="Sozhamannan S."/>
            <person name="Rosenzweig C.N."/>
            <person name="Skowronski E.W."/>
        </authorList>
    </citation>
    <scope>NUCLEOTIDE SEQUENCE [LARGE SCALE GENOMIC DNA]</scope>
    <source>
        <strain evidence="1 2">1942</strain>
    </source>
</reference>
<name>A0ABN3Z8M0_BACA1</name>
<accession>A0ABN3Z8M0</accession>
<dbReference type="EMBL" id="CP002207">
    <property type="protein sequence ID" value="ADP32173.1"/>
    <property type="molecule type" value="Genomic_DNA"/>
</dbReference>